<evidence type="ECO:0000256" key="1">
    <source>
        <dbReference type="SAM" id="MobiDB-lite"/>
    </source>
</evidence>
<feature type="transmembrane region" description="Helical" evidence="2">
    <location>
        <begin position="706"/>
        <end position="727"/>
    </location>
</feature>
<accession>A0A542ZXL6</accession>
<feature type="compositionally biased region" description="Basic and acidic residues" evidence="1">
    <location>
        <begin position="335"/>
        <end position="344"/>
    </location>
</feature>
<keyword evidence="2" id="KW-0472">Membrane</keyword>
<comment type="caution">
    <text evidence="4">The sequence shown here is derived from an EMBL/GenBank/DDBJ whole genome shotgun (WGS) entry which is preliminary data.</text>
</comment>
<dbReference type="Proteomes" id="UP000315389">
    <property type="component" value="Unassembled WGS sequence"/>
</dbReference>
<keyword evidence="2" id="KW-1133">Transmembrane helix</keyword>
<protein>
    <recommendedName>
        <fullName evidence="6">Htaa protein</fullName>
    </recommendedName>
</protein>
<gene>
    <name evidence="4" type="ORF">FB461_1482</name>
</gene>
<dbReference type="EMBL" id="VFOS01000001">
    <property type="protein sequence ID" value="TQL64950.1"/>
    <property type="molecule type" value="Genomic_DNA"/>
</dbReference>
<feature type="region of interest" description="Disordered" evidence="1">
    <location>
        <begin position="622"/>
        <end position="656"/>
    </location>
</feature>
<name>A0A542ZXL6_RARFA</name>
<evidence type="ECO:0000313" key="4">
    <source>
        <dbReference type="EMBL" id="TQL64950.1"/>
    </source>
</evidence>
<dbReference type="OrthoDB" id="7210788at2"/>
<feature type="region of interest" description="Disordered" evidence="1">
    <location>
        <begin position="316"/>
        <end position="347"/>
    </location>
</feature>
<evidence type="ECO:0000256" key="3">
    <source>
        <dbReference type="SAM" id="SignalP"/>
    </source>
</evidence>
<reference evidence="4 5" key="1">
    <citation type="submission" date="2019-06" db="EMBL/GenBank/DDBJ databases">
        <title>Sequencing the genomes of 1000 actinobacteria strains.</title>
        <authorList>
            <person name="Klenk H.-P."/>
        </authorList>
    </citation>
    <scope>NUCLEOTIDE SEQUENCE [LARGE SCALE GENOMIC DNA]</scope>
    <source>
        <strain evidence="4 5">DSM 4813</strain>
    </source>
</reference>
<dbReference type="RefSeq" id="WP_142120269.1">
    <property type="nucleotide sequence ID" value="NZ_BAAASV010000002.1"/>
</dbReference>
<organism evidence="4 5">
    <name type="scientific">Rarobacter faecitabidus</name>
    <dbReference type="NCBI Taxonomy" id="13243"/>
    <lineage>
        <taxon>Bacteria</taxon>
        <taxon>Bacillati</taxon>
        <taxon>Actinomycetota</taxon>
        <taxon>Actinomycetes</taxon>
        <taxon>Micrococcales</taxon>
        <taxon>Rarobacteraceae</taxon>
        <taxon>Rarobacter</taxon>
    </lineage>
</organism>
<dbReference type="AlphaFoldDB" id="A0A542ZXL6"/>
<keyword evidence="5" id="KW-1185">Reference proteome</keyword>
<sequence>MRQPRIKLAAIAALSALLGAGLVGPILAAPAAVSAESTARAVTGATLAWSLNDESGSAAYFGGCNFLSAGVAANAGKSRLWSASDGLYRVSDGNVRIEKATGDGYEPPSFATKCQDASGTTVTSGNNRRTGNRVVIADGEGWLDLAAGTAEIRWSGSFTVAYYGGMTYWSASDPILQVRADGSARLTATLSGYGADMEDATKWSVLPPHVVELATFRSTTAVEPEFTAKADYVGVTVSDHASRVPQVARTADNAAYWGSFPASFIDYQTLTGQSAYWYSSGGLSDQNKVAHDLSVADMILGDDGVKPSYTDIPIKAILPSENPKPSDPVTPTQPDDDKTTKDDGDSLTSKVTVKDAVLRWGLNAETSSAAFFGGCNFLSAGQAGNNDAAKAWTQSSGLYKAASGNVEILKPNSRGKLERATWATKCHTRTGTAVSNGNSATTESIVSISGGTGTLNPKKGTAKIAWKGSFTVAFYGGMTYWYAKNPVLTVAKNGSATLTATAGGYASSMDDATKWSPLKERKVTLANLTGVDVSAAKGFTITPEYLGVSVKAGGGEHSAQAAKTTANAGYWGSFPQSFIDFHLETGQSAYWYTSGGSRDWAKPAAALTVTYDAANVKNTVKKKADKGEDSGSRPSTATVVRPSTLPPASTPTAVLPPSGAVTAAGATQNSSRPWPTTQPVALAATAQAPVVRAELASTTAPTDAHAALTGGFIALGIALFAGALALAPFPSGRRRG</sequence>
<keyword evidence="2" id="KW-0812">Transmembrane</keyword>
<evidence type="ECO:0008006" key="6">
    <source>
        <dbReference type="Google" id="ProtNLM"/>
    </source>
</evidence>
<evidence type="ECO:0000256" key="2">
    <source>
        <dbReference type="SAM" id="Phobius"/>
    </source>
</evidence>
<proteinExistence type="predicted"/>
<feature type="chain" id="PRO_5022168269" description="Htaa protein" evidence="3">
    <location>
        <begin position="29"/>
        <end position="736"/>
    </location>
</feature>
<keyword evidence="3" id="KW-0732">Signal</keyword>
<feature type="signal peptide" evidence="3">
    <location>
        <begin position="1"/>
        <end position="28"/>
    </location>
</feature>
<evidence type="ECO:0000313" key="5">
    <source>
        <dbReference type="Proteomes" id="UP000315389"/>
    </source>
</evidence>